<evidence type="ECO:0000259" key="13">
    <source>
        <dbReference type="Pfam" id="PF00793"/>
    </source>
</evidence>
<gene>
    <name evidence="14" type="ORF">Cvel_19078</name>
</gene>
<dbReference type="PhylomeDB" id="A0A0G4FW50"/>
<keyword evidence="6" id="KW-0808">Transferase</keyword>
<feature type="region of interest" description="Disordered" evidence="12">
    <location>
        <begin position="338"/>
        <end position="359"/>
    </location>
</feature>
<dbReference type="VEuPathDB" id="CryptoDB:Cvel_19078"/>
<comment type="function">
    <text evidence="1">Stereospecific condensation of phosphoenolpyruvate (PEP) and D-erythrose-4-phosphate (E4P) giving rise to 3-deoxy-D-arabino-heptulosonate-7-phosphate (DAHP).</text>
</comment>
<dbReference type="SUPFAM" id="SSF51569">
    <property type="entry name" value="Aldolase"/>
    <property type="match status" value="1"/>
</dbReference>
<dbReference type="EMBL" id="CDMZ01000683">
    <property type="protein sequence ID" value="CEM19420.1"/>
    <property type="molecule type" value="Genomic_DNA"/>
</dbReference>
<evidence type="ECO:0000256" key="10">
    <source>
        <dbReference type="ARBA" id="ARBA00032193"/>
    </source>
</evidence>
<name>A0A0G4FW50_9ALVE</name>
<dbReference type="Pfam" id="PF00793">
    <property type="entry name" value="DAHP_synth_1"/>
    <property type="match status" value="1"/>
</dbReference>
<feature type="region of interest" description="Disordered" evidence="12">
    <location>
        <begin position="1"/>
        <end position="32"/>
    </location>
</feature>
<evidence type="ECO:0000256" key="9">
    <source>
        <dbReference type="ARBA" id="ARBA00031349"/>
    </source>
</evidence>
<evidence type="ECO:0000256" key="6">
    <source>
        <dbReference type="ARBA" id="ARBA00022679"/>
    </source>
</evidence>
<dbReference type="InterPro" id="IPR006219">
    <property type="entry name" value="DAHP_synth_1"/>
</dbReference>
<dbReference type="InterPro" id="IPR013785">
    <property type="entry name" value="Aldolase_TIM"/>
</dbReference>
<dbReference type="FunFam" id="3.20.20.70:FF:000005">
    <property type="entry name" value="Phospho-2-dehydro-3-deoxyheptonate aldolase"/>
    <property type="match status" value="1"/>
</dbReference>
<dbReference type="PANTHER" id="PTHR21225">
    <property type="entry name" value="PHOSPHO-2-DEHYDRO-3-DEOXYHEPTONATE ALDOLASE DAHP SYNTHETASE"/>
    <property type="match status" value="1"/>
</dbReference>
<evidence type="ECO:0000256" key="3">
    <source>
        <dbReference type="ARBA" id="ARBA00007985"/>
    </source>
</evidence>
<dbReference type="PANTHER" id="PTHR21225:SF12">
    <property type="entry name" value="PHOSPHO-2-DEHYDRO-3-DEOXYHEPTONATE ALDOLASE, TYROSINE-INHIBITED"/>
    <property type="match status" value="1"/>
</dbReference>
<dbReference type="GO" id="GO:0008652">
    <property type="term" value="P:amino acid biosynthetic process"/>
    <property type="evidence" value="ECO:0007669"/>
    <property type="project" value="UniProtKB-KW"/>
</dbReference>
<evidence type="ECO:0000256" key="2">
    <source>
        <dbReference type="ARBA" id="ARBA00004688"/>
    </source>
</evidence>
<dbReference type="GO" id="GO:0003849">
    <property type="term" value="F:3-deoxy-7-phosphoheptulonate synthase activity"/>
    <property type="evidence" value="ECO:0007669"/>
    <property type="project" value="UniProtKB-EC"/>
</dbReference>
<dbReference type="EC" id="2.5.1.54" evidence="4"/>
<keyword evidence="7" id="KW-0057">Aromatic amino acid biosynthesis</keyword>
<evidence type="ECO:0000256" key="8">
    <source>
        <dbReference type="ARBA" id="ARBA00031111"/>
    </source>
</evidence>
<dbReference type="NCBIfam" id="TIGR00034">
    <property type="entry name" value="aroFGH"/>
    <property type="match status" value="1"/>
</dbReference>
<evidence type="ECO:0000256" key="4">
    <source>
        <dbReference type="ARBA" id="ARBA00012694"/>
    </source>
</evidence>
<evidence type="ECO:0000256" key="12">
    <source>
        <dbReference type="SAM" id="MobiDB-lite"/>
    </source>
</evidence>
<comment type="similarity">
    <text evidence="3">Belongs to the class-I DAHP synthase family.</text>
</comment>
<reference evidence="14" key="1">
    <citation type="submission" date="2014-11" db="EMBL/GenBank/DDBJ databases">
        <authorList>
            <person name="Otto D Thomas"/>
            <person name="Naeem Raeece"/>
        </authorList>
    </citation>
    <scope>NUCLEOTIDE SEQUENCE</scope>
</reference>
<protein>
    <recommendedName>
        <fullName evidence="4">3-deoxy-7-phosphoheptulonate synthase</fullName>
        <ecNumber evidence="4">2.5.1.54</ecNumber>
    </recommendedName>
    <alternativeName>
        <fullName evidence="10">3-deoxy-D-arabino-heptulosonate 7-phosphate synthase</fullName>
    </alternativeName>
    <alternativeName>
        <fullName evidence="9">DAHP synthase</fullName>
    </alternativeName>
    <alternativeName>
        <fullName evidence="8">Phospho-2-keto-3-deoxyheptonate aldolase</fullName>
    </alternativeName>
</protein>
<evidence type="ECO:0000256" key="11">
    <source>
        <dbReference type="ARBA" id="ARBA00047508"/>
    </source>
</evidence>
<comment type="catalytic activity">
    <reaction evidence="11">
        <text>D-erythrose 4-phosphate + phosphoenolpyruvate + H2O = 7-phospho-2-dehydro-3-deoxy-D-arabino-heptonate + phosphate</text>
        <dbReference type="Rhea" id="RHEA:14717"/>
        <dbReference type="ChEBI" id="CHEBI:15377"/>
        <dbReference type="ChEBI" id="CHEBI:16897"/>
        <dbReference type="ChEBI" id="CHEBI:43474"/>
        <dbReference type="ChEBI" id="CHEBI:58394"/>
        <dbReference type="ChEBI" id="CHEBI:58702"/>
        <dbReference type="EC" id="2.5.1.54"/>
    </reaction>
</comment>
<dbReference type="GO" id="GO:0005737">
    <property type="term" value="C:cytoplasm"/>
    <property type="evidence" value="ECO:0007669"/>
    <property type="project" value="TreeGrafter"/>
</dbReference>
<evidence type="ECO:0000256" key="5">
    <source>
        <dbReference type="ARBA" id="ARBA00022605"/>
    </source>
</evidence>
<dbReference type="AlphaFoldDB" id="A0A0G4FW50"/>
<dbReference type="Gene3D" id="3.20.20.70">
    <property type="entry name" value="Aldolase class I"/>
    <property type="match status" value="1"/>
</dbReference>
<evidence type="ECO:0000256" key="7">
    <source>
        <dbReference type="ARBA" id="ARBA00023141"/>
    </source>
</evidence>
<proteinExistence type="inferred from homology"/>
<organism evidence="14">
    <name type="scientific">Chromera velia CCMP2878</name>
    <dbReference type="NCBI Taxonomy" id="1169474"/>
    <lineage>
        <taxon>Eukaryota</taxon>
        <taxon>Sar</taxon>
        <taxon>Alveolata</taxon>
        <taxon>Colpodellida</taxon>
        <taxon>Chromeraceae</taxon>
        <taxon>Chromera</taxon>
    </lineage>
</organism>
<evidence type="ECO:0000313" key="14">
    <source>
        <dbReference type="EMBL" id="CEM19420.1"/>
    </source>
</evidence>
<dbReference type="GO" id="GO:0009073">
    <property type="term" value="P:aromatic amino acid family biosynthetic process"/>
    <property type="evidence" value="ECO:0007669"/>
    <property type="project" value="UniProtKB-KW"/>
</dbReference>
<dbReference type="PIRSF" id="PIRSF001361">
    <property type="entry name" value="DAHP_synthase"/>
    <property type="match status" value="1"/>
</dbReference>
<feature type="domain" description="DAHP synthetase I/KDSA" evidence="13">
    <location>
        <begin position="72"/>
        <end position="388"/>
    </location>
</feature>
<dbReference type="InterPro" id="IPR006218">
    <property type="entry name" value="DAHP1/KDSA"/>
</dbReference>
<dbReference type="NCBIfam" id="NF009395">
    <property type="entry name" value="PRK12755.1"/>
    <property type="match status" value="1"/>
</dbReference>
<evidence type="ECO:0000256" key="1">
    <source>
        <dbReference type="ARBA" id="ARBA00003726"/>
    </source>
</evidence>
<comment type="pathway">
    <text evidence="2">Metabolic intermediate biosynthesis; chorismate biosynthesis; chorismate from D-erythrose 4-phosphate and phosphoenolpyruvate: step 1/7.</text>
</comment>
<keyword evidence="5" id="KW-0028">Amino-acid biosynthesis</keyword>
<sequence length="404" mass="43639">MSGVPSLVDSAAVSGSKKRKTTPFTEQSVDPEVDNTRIQSVKAVIYPQLLMEEIPMTENGKRVTLWGRQAASDCLHGKDDRLVVVVGPCSIHDPNAAMDYAKRLRVEAERLSSDLVILMRVYFEKPRTTVGWKGLINDPHMDGTFDINQGLKTARRLLADISDLGLPCACEFLETITPQYIADLVAWAAIGARTTESQLHRQLASGLSMPVGFKNGTSGDLQIAIDAIRSSEADHCFLSITKQGLPAIVVTEGNPDTHVVLRGGNQGTNYDSKSVQAAVDKLKGAKVNEKTMVDCSHGNSNKDHRNQPKVAADIAEQIRGGSEQIFGVMVESHIMEGKQNLPPADKSPSPANGGGGETMGVKNHVLSQLRYGVSITDACIGWMDTVAVLDMLAGAVRDRRALKK</sequence>
<accession>A0A0G4FW50</accession>